<evidence type="ECO:0000313" key="2">
    <source>
        <dbReference type="Proteomes" id="UP001216801"/>
    </source>
</evidence>
<dbReference type="AlphaFoldDB" id="A0AAJ1K750"/>
<reference evidence="1" key="1">
    <citation type="submission" date="2023-03" db="EMBL/GenBank/DDBJ databases">
        <title>Genetic diversity of Bacillus cereus sensu lato isolates from Slovenia.</title>
        <authorList>
            <person name="Abdelli M."/>
        </authorList>
    </citation>
    <scope>NUCLEOTIDE SEQUENCE</scope>
    <source>
        <strain evidence="1">SIBC39</strain>
    </source>
</reference>
<dbReference type="EMBL" id="JARPRR010000030">
    <property type="protein sequence ID" value="MDG0955927.1"/>
    <property type="molecule type" value="Genomic_DNA"/>
</dbReference>
<comment type="caution">
    <text evidence="1">The sequence shown here is derived from an EMBL/GenBank/DDBJ whole genome shotgun (WGS) entry which is preliminary data.</text>
</comment>
<sequence length="49" mass="5509">MMNQGVALNTEKEISVEERVHKLSIIMKKAEQGDLKAIALLEQIDTLTK</sequence>
<gene>
    <name evidence="1" type="ORF">P6U19_25530</name>
</gene>
<protein>
    <submittedName>
        <fullName evidence="1">Uncharacterized protein</fullName>
    </submittedName>
</protein>
<dbReference type="Proteomes" id="UP001216801">
    <property type="component" value="Unassembled WGS sequence"/>
</dbReference>
<proteinExistence type="predicted"/>
<name>A0AAJ1K750_9BACI</name>
<organism evidence="1 2">
    <name type="scientific">Bacillus paranthracis</name>
    <dbReference type="NCBI Taxonomy" id="2026186"/>
    <lineage>
        <taxon>Bacteria</taxon>
        <taxon>Bacillati</taxon>
        <taxon>Bacillota</taxon>
        <taxon>Bacilli</taxon>
        <taxon>Bacillales</taxon>
        <taxon>Bacillaceae</taxon>
        <taxon>Bacillus</taxon>
        <taxon>Bacillus cereus group</taxon>
    </lineage>
</organism>
<accession>A0AAJ1K750</accession>
<evidence type="ECO:0000313" key="1">
    <source>
        <dbReference type="EMBL" id="MDG0955927.1"/>
    </source>
</evidence>
<dbReference type="RefSeq" id="WP_277617164.1">
    <property type="nucleotide sequence ID" value="NZ_JARPRP010000031.1"/>
</dbReference>